<evidence type="ECO:0000256" key="1">
    <source>
        <dbReference type="ARBA" id="ARBA00004401"/>
    </source>
</evidence>
<dbReference type="KEGG" id="mfn:Ga0123462_1852"/>
<keyword evidence="2" id="KW-1003">Cell membrane</keyword>
<dbReference type="GO" id="GO:0005886">
    <property type="term" value="C:plasma membrane"/>
    <property type="evidence" value="ECO:0007669"/>
    <property type="project" value="UniProtKB-SubCell"/>
</dbReference>
<comment type="subcellular location">
    <subcellularLocation>
        <location evidence="1">Cell membrane</location>
        <topology evidence="1">Single-pass type II membrane protein</topology>
    </subcellularLocation>
</comment>
<dbReference type="Proteomes" id="UP000231637">
    <property type="component" value="Chromosome"/>
</dbReference>
<dbReference type="EMBL" id="CP018800">
    <property type="protein sequence ID" value="ATX82695.1"/>
    <property type="molecule type" value="Genomic_DNA"/>
</dbReference>
<evidence type="ECO:0000256" key="8">
    <source>
        <dbReference type="NCBIfam" id="TIGR02209"/>
    </source>
</evidence>
<organism evidence="9 10">
    <name type="scientific">Mariprofundus ferrinatatus</name>
    <dbReference type="NCBI Taxonomy" id="1921087"/>
    <lineage>
        <taxon>Bacteria</taxon>
        <taxon>Pseudomonadati</taxon>
        <taxon>Pseudomonadota</taxon>
        <taxon>Candidatius Mariprofundia</taxon>
        <taxon>Mariprofundales</taxon>
        <taxon>Mariprofundaceae</taxon>
        <taxon>Mariprofundus</taxon>
    </lineage>
</organism>
<evidence type="ECO:0000256" key="7">
    <source>
        <dbReference type="ARBA" id="ARBA00023306"/>
    </source>
</evidence>
<accession>A0A2K8L5U2</accession>
<evidence type="ECO:0000256" key="3">
    <source>
        <dbReference type="ARBA" id="ARBA00022618"/>
    </source>
</evidence>
<dbReference type="GO" id="GO:0051301">
    <property type="term" value="P:cell division"/>
    <property type="evidence" value="ECO:0007669"/>
    <property type="project" value="UniProtKB-KW"/>
</dbReference>
<gene>
    <name evidence="9" type="ORF">Ga0123462_1852</name>
</gene>
<evidence type="ECO:0000256" key="4">
    <source>
        <dbReference type="ARBA" id="ARBA00022692"/>
    </source>
</evidence>
<sequence>MVPVLAGSLAAGQIWLSHLRYELSLETQKLNTEKQDVLSESGKLRLELASLTRPERLRKLAQEKLGMKPPGPAQVVHP</sequence>
<evidence type="ECO:0000256" key="2">
    <source>
        <dbReference type="ARBA" id="ARBA00022475"/>
    </source>
</evidence>
<evidence type="ECO:0000256" key="5">
    <source>
        <dbReference type="ARBA" id="ARBA00022989"/>
    </source>
</evidence>
<keyword evidence="3 9" id="KW-0132">Cell division</keyword>
<keyword evidence="10" id="KW-1185">Reference proteome</keyword>
<protein>
    <recommendedName>
        <fullName evidence="8">Cell division protein FtsL</fullName>
    </recommendedName>
</protein>
<keyword evidence="7" id="KW-0131">Cell cycle</keyword>
<keyword evidence="4" id="KW-0812">Transmembrane</keyword>
<evidence type="ECO:0000256" key="6">
    <source>
        <dbReference type="ARBA" id="ARBA00023136"/>
    </source>
</evidence>
<dbReference type="Pfam" id="PF04999">
    <property type="entry name" value="FtsL"/>
    <property type="match status" value="1"/>
</dbReference>
<dbReference type="InterPro" id="IPR011922">
    <property type="entry name" value="Cell_div_FtsL"/>
</dbReference>
<name>A0A2K8L5U2_9PROT</name>
<dbReference type="AlphaFoldDB" id="A0A2K8L5U2"/>
<evidence type="ECO:0000313" key="10">
    <source>
        <dbReference type="Proteomes" id="UP000231637"/>
    </source>
</evidence>
<proteinExistence type="predicted"/>
<dbReference type="NCBIfam" id="TIGR02209">
    <property type="entry name" value="ftsL_broad"/>
    <property type="match status" value="1"/>
</dbReference>
<keyword evidence="6" id="KW-0472">Membrane</keyword>
<reference evidence="9 10" key="1">
    <citation type="submission" date="2016-12" db="EMBL/GenBank/DDBJ databases">
        <title>Isolation and genomic insights into novel planktonic Zetaproteobacteria from stratified waters of the Chesapeake Bay.</title>
        <authorList>
            <person name="McAllister S.M."/>
            <person name="Kato S."/>
            <person name="Chan C.S."/>
            <person name="Chiu B.K."/>
            <person name="Field E.K."/>
        </authorList>
    </citation>
    <scope>NUCLEOTIDE SEQUENCE [LARGE SCALE GENOMIC DNA]</scope>
    <source>
        <strain evidence="9 10">CP-8</strain>
    </source>
</reference>
<evidence type="ECO:0000313" key="9">
    <source>
        <dbReference type="EMBL" id="ATX82695.1"/>
    </source>
</evidence>
<keyword evidence="5" id="KW-1133">Transmembrane helix</keyword>